<proteinExistence type="inferred from homology"/>
<evidence type="ECO:0000313" key="5">
    <source>
        <dbReference type="EMBL" id="NHK99789.1"/>
    </source>
</evidence>
<dbReference type="InterPro" id="IPR050168">
    <property type="entry name" value="AAA_ATPase_domain"/>
</dbReference>
<dbReference type="PROSITE" id="PS00674">
    <property type="entry name" value="AAA"/>
    <property type="match status" value="1"/>
</dbReference>
<keyword evidence="1 3" id="KW-0547">Nucleotide-binding</keyword>
<evidence type="ECO:0000256" key="2">
    <source>
        <dbReference type="ARBA" id="ARBA00022840"/>
    </source>
</evidence>
<dbReference type="Gene3D" id="1.10.8.60">
    <property type="match status" value="1"/>
</dbReference>
<name>A0ABX0I2G6_9BURK</name>
<evidence type="ECO:0000256" key="3">
    <source>
        <dbReference type="RuleBase" id="RU003651"/>
    </source>
</evidence>
<keyword evidence="6" id="KW-1185">Reference proteome</keyword>
<dbReference type="InterPro" id="IPR003960">
    <property type="entry name" value="ATPase_AAA_CS"/>
</dbReference>
<evidence type="ECO:0000256" key="1">
    <source>
        <dbReference type="ARBA" id="ARBA00022741"/>
    </source>
</evidence>
<evidence type="ECO:0000313" key="6">
    <source>
        <dbReference type="Proteomes" id="UP000802098"/>
    </source>
</evidence>
<dbReference type="Pfam" id="PF17862">
    <property type="entry name" value="AAA_lid_3"/>
    <property type="match status" value="1"/>
</dbReference>
<dbReference type="InterPro" id="IPR011990">
    <property type="entry name" value="TPR-like_helical_dom_sf"/>
</dbReference>
<gene>
    <name evidence="5" type="ORF">G7087_15505</name>
</gene>
<dbReference type="InterPro" id="IPR027417">
    <property type="entry name" value="P-loop_NTPase"/>
</dbReference>
<comment type="similarity">
    <text evidence="3">Belongs to the AAA ATPase family.</text>
</comment>
<feature type="domain" description="AAA+ ATPase" evidence="4">
    <location>
        <begin position="180"/>
        <end position="317"/>
    </location>
</feature>
<dbReference type="InterPro" id="IPR041569">
    <property type="entry name" value="AAA_lid_3"/>
</dbReference>
<dbReference type="RefSeq" id="WP_029718700.1">
    <property type="nucleotide sequence ID" value="NZ_JAAOCD010000008.1"/>
</dbReference>
<dbReference type="Gene3D" id="1.25.40.10">
    <property type="entry name" value="Tetratricopeptide repeat domain"/>
    <property type="match status" value="1"/>
</dbReference>
<reference evidence="5 6" key="1">
    <citation type="submission" date="2020-03" db="EMBL/GenBank/DDBJ databases">
        <title>Rubrivivax benzoatilyticus JA2 (sequenced after 10 years sub-culturing).</title>
        <authorList>
            <person name="Gupta D."/>
            <person name="Chintalapati S."/>
            <person name="Chintalapati V.R."/>
        </authorList>
    </citation>
    <scope>NUCLEOTIDE SEQUENCE [LARGE SCALE GENOMIC DNA]</scope>
    <source>
        <strain evidence="5 6">JA2-Mal</strain>
    </source>
</reference>
<dbReference type="Gene3D" id="3.40.50.300">
    <property type="entry name" value="P-loop containing nucleotide triphosphate hydrolases"/>
    <property type="match status" value="1"/>
</dbReference>
<accession>A0ABX0I2G6</accession>
<dbReference type="PANTHER" id="PTHR23077">
    <property type="entry name" value="AAA-FAMILY ATPASE"/>
    <property type="match status" value="1"/>
</dbReference>
<protein>
    <submittedName>
        <fullName evidence="5">Tetratricopeptide repeat protein</fullName>
    </submittedName>
</protein>
<dbReference type="PANTHER" id="PTHR23077:SF171">
    <property type="entry name" value="NUCLEAR VALOSIN-CONTAINING PROTEIN-LIKE"/>
    <property type="match status" value="1"/>
</dbReference>
<dbReference type="SUPFAM" id="SSF48452">
    <property type="entry name" value="TPR-like"/>
    <property type="match status" value="1"/>
</dbReference>
<dbReference type="Pfam" id="PF14561">
    <property type="entry name" value="TPR_20"/>
    <property type="match status" value="1"/>
</dbReference>
<dbReference type="SMART" id="SM00382">
    <property type="entry name" value="AAA"/>
    <property type="match status" value="1"/>
</dbReference>
<dbReference type="EMBL" id="JAAOCD010000008">
    <property type="protein sequence ID" value="NHK99789.1"/>
    <property type="molecule type" value="Genomic_DNA"/>
</dbReference>
<comment type="caution">
    <text evidence="5">The sequence shown here is derived from an EMBL/GenBank/DDBJ whole genome shotgun (WGS) entry which is preliminary data.</text>
</comment>
<organism evidence="5 6">
    <name type="scientific">Rubrivivax benzoatilyticus</name>
    <dbReference type="NCBI Taxonomy" id="316997"/>
    <lineage>
        <taxon>Bacteria</taxon>
        <taxon>Pseudomonadati</taxon>
        <taxon>Pseudomonadota</taxon>
        <taxon>Betaproteobacteria</taxon>
        <taxon>Burkholderiales</taxon>
        <taxon>Sphaerotilaceae</taxon>
        <taxon>Rubrivivax</taxon>
    </lineage>
</organism>
<dbReference type="InterPro" id="IPR003959">
    <property type="entry name" value="ATPase_AAA_core"/>
</dbReference>
<sequence>MPRPPASVIAALEAALQQSPDDLDLRQHLAQLLHDDERPEAALELCVGTLARDPAHLPALRLAAPLARQLGRPTADGYARLLAALEPAAPPPAAAPAPRPAPVVATIGAPSEAQDLVRGERPGLRLAADGGERVEEFEVQAPSVSFAQIGGMEGLKKKLELSVLGPLRDPELYRAFGKTGSGGLLLYGPPGCGKTYIARALAGEMGARFASVGLEDVLDMWFGESEQRLHKIFDSARRLAPMVLFFDEVDALGHKRSELRGGAGRNLVNQLLSEMDGAQHDNTDVFVLGATNHPWDVDSALRRPGRFDRTVLVLPPDVTARERILEHHLEGCPHAGVDLPALARATELFSGADLAHLCNLAREAAIEASAAAGRIRPVGHDDFRRALKTLRPSTLEWFAQARNFAMFANESGVYDELLDYMKRHRLG</sequence>
<dbReference type="InterPro" id="IPR003593">
    <property type="entry name" value="AAA+_ATPase"/>
</dbReference>
<dbReference type="Pfam" id="PF00004">
    <property type="entry name" value="AAA"/>
    <property type="match status" value="1"/>
</dbReference>
<dbReference type="Proteomes" id="UP000802098">
    <property type="component" value="Unassembled WGS sequence"/>
</dbReference>
<keyword evidence="2 3" id="KW-0067">ATP-binding</keyword>
<evidence type="ECO:0000259" key="4">
    <source>
        <dbReference type="SMART" id="SM00382"/>
    </source>
</evidence>
<dbReference type="SUPFAM" id="SSF52540">
    <property type="entry name" value="P-loop containing nucleoside triphosphate hydrolases"/>
    <property type="match status" value="1"/>
</dbReference>